<accession>A0A023G313</accession>
<proteinExistence type="evidence at transcript level"/>
<dbReference type="AlphaFoldDB" id="A0A023G313"/>
<evidence type="ECO:0000313" key="1">
    <source>
        <dbReference type="EMBL" id="JAC27398.1"/>
    </source>
</evidence>
<organism evidence="1">
    <name type="scientific">Amblyomma triste</name>
    <name type="common">Neotropical tick</name>
    <dbReference type="NCBI Taxonomy" id="251400"/>
    <lineage>
        <taxon>Eukaryota</taxon>
        <taxon>Metazoa</taxon>
        <taxon>Ecdysozoa</taxon>
        <taxon>Arthropoda</taxon>
        <taxon>Chelicerata</taxon>
        <taxon>Arachnida</taxon>
        <taxon>Acari</taxon>
        <taxon>Parasitiformes</taxon>
        <taxon>Ixodida</taxon>
        <taxon>Ixodoidea</taxon>
        <taxon>Ixodidae</taxon>
        <taxon>Amblyomminae</taxon>
        <taxon>Amblyomma</taxon>
    </lineage>
</organism>
<name>A0A023G313_AMBTT</name>
<protein>
    <submittedName>
        <fullName evidence="1">Putative secreted protein</fullName>
    </submittedName>
</protein>
<sequence>MFFLHSGFFMLSSATHSDYVAHLFGAGKHGFNSNCTCVEAKCKVPVYCTLSVHAEEAQAIRIVWSPPLRIPHNPSRF</sequence>
<reference evidence="1" key="1">
    <citation type="submission" date="2014-03" db="EMBL/GenBank/DDBJ databases">
        <title>The sialotranscriptome of Amblyomma triste, Amblyomma parvum and Amblyomma cajennense ticks, uncovered by 454-based RNA-seq.</title>
        <authorList>
            <person name="Garcia G.R."/>
            <person name="Gardinassi L.G."/>
            <person name="Ribeiro J.M."/>
            <person name="Anatriello E."/>
            <person name="Ferreira B.R."/>
            <person name="Moreira H.N."/>
            <person name="Mafra C."/>
            <person name="Olegario M.M."/>
            <person name="Szabo P.J."/>
            <person name="Miranda-Santos I.K."/>
            <person name="Maruyama S.R."/>
        </authorList>
    </citation>
    <scope>NUCLEOTIDE SEQUENCE</scope>
    <source>
        <strain evidence="1">Mato Grasso do Sul</strain>
        <tissue evidence="1">Salivary glands</tissue>
    </source>
</reference>
<dbReference type="EMBL" id="GBBM01008020">
    <property type="protein sequence ID" value="JAC27398.1"/>
    <property type="molecule type" value="mRNA"/>
</dbReference>